<dbReference type="InterPro" id="IPR002591">
    <property type="entry name" value="Phosphodiest/P_Trfase"/>
</dbReference>
<evidence type="ECO:0000313" key="14">
    <source>
        <dbReference type="EMBL" id="KAF6241570.1"/>
    </source>
</evidence>
<keyword evidence="8 13" id="KW-0256">Endoplasmic reticulum</keyword>
<comment type="function">
    <text evidence="12 13">Ethanolamine phosphate transferase involved in glycosylphosphatidylinositol-anchor biosynthesis. Transfers ethanolamine phosphate to the GPI second mannose.</text>
</comment>
<dbReference type="InterPro" id="IPR037674">
    <property type="entry name" value="PIG-G_N"/>
</dbReference>
<accession>A0A8H6LAI5</accession>
<dbReference type="EMBL" id="JACCJC010000001">
    <property type="protein sequence ID" value="KAF6241570.1"/>
    <property type="molecule type" value="Genomic_DNA"/>
</dbReference>
<dbReference type="FunFam" id="3.40.720.10:FF:000045">
    <property type="entry name" value="GPI ethanolamine phosphate transferase 2"/>
    <property type="match status" value="1"/>
</dbReference>
<evidence type="ECO:0000256" key="9">
    <source>
        <dbReference type="ARBA" id="ARBA00022989"/>
    </source>
</evidence>
<evidence type="ECO:0000313" key="15">
    <source>
        <dbReference type="Proteomes" id="UP000578531"/>
    </source>
</evidence>
<keyword evidence="5 13" id="KW-0337">GPI-anchor biosynthesis</keyword>
<keyword evidence="10" id="KW-0472">Membrane</keyword>
<comment type="similarity">
    <text evidence="3 13">Belongs to the PIGG/PIGN/PIGO family. PIGG subfamily.</text>
</comment>
<dbReference type="Pfam" id="PF01663">
    <property type="entry name" value="Phosphodiest"/>
    <property type="match status" value="1"/>
</dbReference>
<comment type="subcellular location">
    <subcellularLocation>
        <location evidence="1 13">Endoplasmic reticulum membrane</location>
        <topology evidence="1 13">Multi-pass membrane protein</topology>
    </subcellularLocation>
</comment>
<dbReference type="GO" id="GO:0005789">
    <property type="term" value="C:endoplasmic reticulum membrane"/>
    <property type="evidence" value="ECO:0007669"/>
    <property type="project" value="UniProtKB-SubCell"/>
</dbReference>
<evidence type="ECO:0000256" key="4">
    <source>
        <dbReference type="ARBA" id="ARBA00020830"/>
    </source>
</evidence>
<dbReference type="PANTHER" id="PTHR23072">
    <property type="entry name" value="PHOSPHATIDYLINOSITOL GLYCAN-RELATED"/>
    <property type="match status" value="1"/>
</dbReference>
<evidence type="ECO:0000256" key="3">
    <source>
        <dbReference type="ARBA" id="ARBA00005315"/>
    </source>
</evidence>
<dbReference type="CDD" id="cd16024">
    <property type="entry name" value="GPI_EPT_2"/>
    <property type="match status" value="1"/>
</dbReference>
<evidence type="ECO:0000256" key="2">
    <source>
        <dbReference type="ARBA" id="ARBA00004687"/>
    </source>
</evidence>
<dbReference type="InterPro" id="IPR039527">
    <property type="entry name" value="PIGG/GPI7"/>
</dbReference>
<keyword evidence="7" id="KW-0812">Transmembrane</keyword>
<dbReference type="GO" id="GO:0006506">
    <property type="term" value="P:GPI anchor biosynthetic process"/>
    <property type="evidence" value="ECO:0007669"/>
    <property type="project" value="UniProtKB-UniPathway"/>
</dbReference>
<dbReference type="GeneID" id="59281961"/>
<organism evidence="14 15">
    <name type="scientific">Letharia columbiana</name>
    <dbReference type="NCBI Taxonomy" id="112416"/>
    <lineage>
        <taxon>Eukaryota</taxon>
        <taxon>Fungi</taxon>
        <taxon>Dikarya</taxon>
        <taxon>Ascomycota</taxon>
        <taxon>Pezizomycotina</taxon>
        <taxon>Lecanoromycetes</taxon>
        <taxon>OSLEUM clade</taxon>
        <taxon>Lecanoromycetidae</taxon>
        <taxon>Lecanorales</taxon>
        <taxon>Lecanorineae</taxon>
        <taxon>Parmeliaceae</taxon>
        <taxon>Letharia</taxon>
    </lineage>
</organism>
<evidence type="ECO:0000256" key="10">
    <source>
        <dbReference type="ARBA" id="ARBA00023136"/>
    </source>
</evidence>
<dbReference type="Proteomes" id="UP000578531">
    <property type="component" value="Unassembled WGS sequence"/>
</dbReference>
<protein>
    <recommendedName>
        <fullName evidence="4 13">GPI ethanolamine phosphate transferase 2</fullName>
    </recommendedName>
</protein>
<dbReference type="InterPro" id="IPR017850">
    <property type="entry name" value="Alkaline_phosphatase_core_sf"/>
</dbReference>
<dbReference type="OrthoDB" id="272139at2759"/>
<evidence type="ECO:0000256" key="11">
    <source>
        <dbReference type="ARBA" id="ARBA00023180"/>
    </source>
</evidence>
<dbReference type="RefSeq" id="XP_037170810.1">
    <property type="nucleotide sequence ID" value="XM_037302231.1"/>
</dbReference>
<dbReference type="GO" id="GO:0051267">
    <property type="term" value="F:CP2 mannose-ethanolamine phosphotransferase activity"/>
    <property type="evidence" value="ECO:0007669"/>
    <property type="project" value="TreeGrafter"/>
</dbReference>
<keyword evidence="9" id="KW-1133">Transmembrane helix</keyword>
<evidence type="ECO:0000256" key="7">
    <source>
        <dbReference type="ARBA" id="ARBA00022692"/>
    </source>
</evidence>
<evidence type="ECO:0000256" key="8">
    <source>
        <dbReference type="ARBA" id="ARBA00022824"/>
    </source>
</evidence>
<dbReference type="PANTHER" id="PTHR23072:SF0">
    <property type="entry name" value="GPI ETHANOLAMINE PHOSPHATE TRANSFERASE 2"/>
    <property type="match status" value="1"/>
</dbReference>
<dbReference type="UniPathway" id="UPA00196"/>
<sequence>MIKVIKHASVMSRSLSLLLLTLANLLIPISIFIFATGFFPYKPFIPGRATFQDPNNGGQLASAPFDKVIFMVVDALRSDFVYSPESGFKFTQALIRSGAAMPFTAHATSPTITMPRVKAITTGSIPSFLDVILNFAESDTTSNLASQDTWLAQLKDKQGGKLVMYGDDTWLKLFPDTFLRVDGTSSFFVSDFTEVDHNVTRNIPSELKRSDWNGMIMHYLGLDHIGHKSGPRSPHMVPKQSEMDGIVEQIYRAIETEEHLHSTLFVLCGDHGMNDAGNHGGSAEGETSPALVFMSPKLQTISQGSESPVALPEATFSYYNTVEQSDIAPTLAGLLGFPIPLNNLGVFIPDLLGFWEKGW</sequence>
<gene>
    <name evidence="14" type="ORF">HO173_000281</name>
</gene>
<dbReference type="AlphaFoldDB" id="A0A8H6LAI5"/>
<keyword evidence="15" id="KW-1185">Reference proteome</keyword>
<evidence type="ECO:0000256" key="1">
    <source>
        <dbReference type="ARBA" id="ARBA00004477"/>
    </source>
</evidence>
<evidence type="ECO:0000256" key="13">
    <source>
        <dbReference type="RuleBase" id="RU367106"/>
    </source>
</evidence>
<comment type="caution">
    <text evidence="14">The sequence shown here is derived from an EMBL/GenBank/DDBJ whole genome shotgun (WGS) entry which is preliminary data.</text>
</comment>
<evidence type="ECO:0000256" key="12">
    <source>
        <dbReference type="ARBA" id="ARBA00056729"/>
    </source>
</evidence>
<reference evidence="14 15" key="1">
    <citation type="journal article" date="2020" name="Genomics">
        <title>Complete, high-quality genomes from long-read metagenomic sequencing of two wolf lichen thalli reveals enigmatic genome architecture.</title>
        <authorList>
            <person name="McKenzie S.K."/>
            <person name="Walston R.F."/>
            <person name="Allen J.L."/>
        </authorList>
    </citation>
    <scope>NUCLEOTIDE SEQUENCE [LARGE SCALE GENOMIC DNA]</scope>
    <source>
        <strain evidence="14">WasteWater2</strain>
    </source>
</reference>
<dbReference type="Gene3D" id="3.40.720.10">
    <property type="entry name" value="Alkaline Phosphatase, subunit A"/>
    <property type="match status" value="1"/>
</dbReference>
<dbReference type="SUPFAM" id="SSF53649">
    <property type="entry name" value="Alkaline phosphatase-like"/>
    <property type="match status" value="1"/>
</dbReference>
<comment type="pathway">
    <text evidence="2 13">Glycolipid biosynthesis; glycosylphosphatidylinositol-anchor biosynthesis.</text>
</comment>
<keyword evidence="6 13" id="KW-0808">Transferase</keyword>
<keyword evidence="11" id="KW-0325">Glycoprotein</keyword>
<proteinExistence type="inferred from homology"/>
<evidence type="ECO:0000256" key="6">
    <source>
        <dbReference type="ARBA" id="ARBA00022679"/>
    </source>
</evidence>
<evidence type="ECO:0000256" key="5">
    <source>
        <dbReference type="ARBA" id="ARBA00022502"/>
    </source>
</evidence>
<name>A0A8H6LAI5_9LECA</name>